<dbReference type="PANTHER" id="PTHR32322">
    <property type="entry name" value="INNER MEMBRANE TRANSPORTER"/>
    <property type="match status" value="1"/>
</dbReference>
<dbReference type="SUPFAM" id="SSF103481">
    <property type="entry name" value="Multidrug resistance efflux transporter EmrE"/>
    <property type="match status" value="2"/>
</dbReference>
<evidence type="ECO:0000256" key="1">
    <source>
        <dbReference type="ARBA" id="ARBA00004141"/>
    </source>
</evidence>
<gene>
    <name evidence="8" type="ORF">GCM10009550_58370</name>
</gene>
<evidence type="ECO:0000313" key="9">
    <source>
        <dbReference type="Proteomes" id="UP001500665"/>
    </source>
</evidence>
<feature type="transmembrane region" description="Helical" evidence="6">
    <location>
        <begin position="88"/>
        <end position="106"/>
    </location>
</feature>
<comment type="subcellular location">
    <subcellularLocation>
        <location evidence="1">Membrane</location>
        <topology evidence="1">Multi-pass membrane protein</topology>
    </subcellularLocation>
</comment>
<protein>
    <submittedName>
        <fullName evidence="8">DMT family transporter</fullName>
    </submittedName>
</protein>
<dbReference type="InterPro" id="IPR050638">
    <property type="entry name" value="AA-Vitamin_Transporters"/>
</dbReference>
<dbReference type="Pfam" id="PF00892">
    <property type="entry name" value="EamA"/>
    <property type="match status" value="2"/>
</dbReference>
<feature type="transmembrane region" description="Helical" evidence="6">
    <location>
        <begin position="210"/>
        <end position="231"/>
    </location>
</feature>
<keyword evidence="4 6" id="KW-1133">Transmembrane helix</keyword>
<feature type="transmembrane region" description="Helical" evidence="6">
    <location>
        <begin position="142"/>
        <end position="165"/>
    </location>
</feature>
<organism evidence="8 9">
    <name type="scientific">Actinocorallia libanotica</name>
    <dbReference type="NCBI Taxonomy" id="46162"/>
    <lineage>
        <taxon>Bacteria</taxon>
        <taxon>Bacillati</taxon>
        <taxon>Actinomycetota</taxon>
        <taxon>Actinomycetes</taxon>
        <taxon>Streptosporangiales</taxon>
        <taxon>Thermomonosporaceae</taxon>
        <taxon>Actinocorallia</taxon>
    </lineage>
</organism>
<comment type="similarity">
    <text evidence="2">Belongs to the EamA transporter family.</text>
</comment>
<dbReference type="InterPro" id="IPR000620">
    <property type="entry name" value="EamA_dom"/>
</dbReference>
<feature type="transmembrane region" description="Helical" evidence="6">
    <location>
        <begin position="177"/>
        <end position="198"/>
    </location>
</feature>
<feature type="domain" description="EamA" evidence="7">
    <location>
        <begin position="4"/>
        <end position="131"/>
    </location>
</feature>
<proteinExistence type="inferred from homology"/>
<name>A0ABN1RT49_9ACTN</name>
<evidence type="ECO:0000259" key="7">
    <source>
        <dbReference type="Pfam" id="PF00892"/>
    </source>
</evidence>
<evidence type="ECO:0000313" key="8">
    <source>
        <dbReference type="EMBL" id="GAA0963185.1"/>
    </source>
</evidence>
<dbReference type="Proteomes" id="UP001500665">
    <property type="component" value="Unassembled WGS sequence"/>
</dbReference>
<keyword evidence="3 6" id="KW-0812">Transmembrane</keyword>
<sequence>MVTVLALTAALFYGVGDFLGGAASRRATALSVLLVSIPLGFSCLAAAALVDGAAPDAAGLGWGLASGLASGAGFLALYRALAIGPMSVVAPVSALAGAVVPVAAGLLDGERFGGTVLFGVLLCVAAIGLVSMESGGEGASPWGWGGGLSLALISGTCFGVFFVLLSHAGEGGGLWPLVLSRAGVLTVVLGAAAFLVLSRSGTRPARLRGRTTWALALGAGTLDVIANVAYFKAVNAGMLSIVGVLTSLYPAVTVLLAWLLHGERLRLAQRFGLLMALTGVALVTGG</sequence>
<evidence type="ECO:0000256" key="6">
    <source>
        <dbReference type="SAM" id="Phobius"/>
    </source>
</evidence>
<evidence type="ECO:0000256" key="4">
    <source>
        <dbReference type="ARBA" id="ARBA00022989"/>
    </source>
</evidence>
<dbReference type="RefSeq" id="WP_344244218.1">
    <property type="nucleotide sequence ID" value="NZ_BAAAHH010000029.1"/>
</dbReference>
<accession>A0ABN1RT49</accession>
<evidence type="ECO:0000256" key="2">
    <source>
        <dbReference type="ARBA" id="ARBA00007362"/>
    </source>
</evidence>
<evidence type="ECO:0000256" key="5">
    <source>
        <dbReference type="ARBA" id="ARBA00023136"/>
    </source>
</evidence>
<dbReference type="Gene3D" id="1.10.3730.20">
    <property type="match status" value="1"/>
</dbReference>
<dbReference type="PANTHER" id="PTHR32322:SF2">
    <property type="entry name" value="EAMA DOMAIN-CONTAINING PROTEIN"/>
    <property type="match status" value="1"/>
</dbReference>
<keyword evidence="9" id="KW-1185">Reference proteome</keyword>
<feature type="transmembrane region" description="Helical" evidence="6">
    <location>
        <begin position="6"/>
        <end position="23"/>
    </location>
</feature>
<feature type="transmembrane region" description="Helical" evidence="6">
    <location>
        <begin position="112"/>
        <end position="130"/>
    </location>
</feature>
<feature type="transmembrane region" description="Helical" evidence="6">
    <location>
        <begin position="237"/>
        <end position="260"/>
    </location>
</feature>
<feature type="transmembrane region" description="Helical" evidence="6">
    <location>
        <begin position="30"/>
        <end position="50"/>
    </location>
</feature>
<dbReference type="EMBL" id="BAAAHH010000029">
    <property type="protein sequence ID" value="GAA0963185.1"/>
    <property type="molecule type" value="Genomic_DNA"/>
</dbReference>
<reference evidence="8 9" key="1">
    <citation type="journal article" date="2019" name="Int. J. Syst. Evol. Microbiol.">
        <title>The Global Catalogue of Microorganisms (GCM) 10K type strain sequencing project: providing services to taxonomists for standard genome sequencing and annotation.</title>
        <authorList>
            <consortium name="The Broad Institute Genomics Platform"/>
            <consortium name="The Broad Institute Genome Sequencing Center for Infectious Disease"/>
            <person name="Wu L."/>
            <person name="Ma J."/>
        </authorList>
    </citation>
    <scope>NUCLEOTIDE SEQUENCE [LARGE SCALE GENOMIC DNA]</scope>
    <source>
        <strain evidence="8 9">JCM 10696</strain>
    </source>
</reference>
<evidence type="ECO:0000256" key="3">
    <source>
        <dbReference type="ARBA" id="ARBA00022692"/>
    </source>
</evidence>
<feature type="domain" description="EamA" evidence="7">
    <location>
        <begin position="147"/>
        <end position="284"/>
    </location>
</feature>
<feature type="transmembrane region" description="Helical" evidence="6">
    <location>
        <begin position="62"/>
        <end position="81"/>
    </location>
</feature>
<keyword evidence="5 6" id="KW-0472">Membrane</keyword>
<comment type="caution">
    <text evidence="8">The sequence shown here is derived from an EMBL/GenBank/DDBJ whole genome shotgun (WGS) entry which is preliminary data.</text>
</comment>
<dbReference type="InterPro" id="IPR037185">
    <property type="entry name" value="EmrE-like"/>
</dbReference>